<feature type="compositionally biased region" description="Polar residues" evidence="1">
    <location>
        <begin position="141"/>
        <end position="150"/>
    </location>
</feature>
<feature type="compositionally biased region" description="Gly residues" evidence="1">
    <location>
        <begin position="207"/>
        <end position="217"/>
    </location>
</feature>
<reference evidence="3" key="1">
    <citation type="journal article" date="2017" name="Plant J.">
        <title>The pomegranate (Punica granatum L.) genome and the genomics of punicalagin biosynthesis.</title>
        <authorList>
            <person name="Qin G."/>
            <person name="Xu C."/>
            <person name="Ming R."/>
            <person name="Tang H."/>
            <person name="Guyot R."/>
            <person name="Kramer E.M."/>
            <person name="Hu Y."/>
            <person name="Yi X."/>
            <person name="Qi Y."/>
            <person name="Xu X."/>
            <person name="Gao Z."/>
            <person name="Pan H."/>
            <person name="Jian J."/>
            <person name="Tian Y."/>
            <person name="Yue Z."/>
            <person name="Xu Y."/>
        </authorList>
    </citation>
    <scope>NUCLEOTIDE SEQUENCE [LARGE SCALE GENOMIC DNA]</scope>
    <source>
        <strain evidence="3">cv. Dabenzi</strain>
    </source>
</reference>
<dbReference type="PANTHER" id="PTHR33871">
    <property type="entry name" value="OS05G0503100 PROTEIN-RELATED"/>
    <property type="match status" value="1"/>
</dbReference>
<dbReference type="EMBL" id="MTKT01002492">
    <property type="protein sequence ID" value="OWM78630.1"/>
    <property type="molecule type" value="Genomic_DNA"/>
</dbReference>
<feature type="compositionally biased region" description="Basic and acidic residues" evidence="1">
    <location>
        <begin position="66"/>
        <end position="84"/>
    </location>
</feature>
<name>A0A218X1V3_PUNGR</name>
<dbReference type="PANTHER" id="PTHR33871:SF1">
    <property type="entry name" value="OS05G0503100 PROTEIN"/>
    <property type="match status" value="1"/>
</dbReference>
<feature type="compositionally biased region" description="Low complexity" evidence="1">
    <location>
        <begin position="218"/>
        <end position="227"/>
    </location>
</feature>
<evidence type="ECO:0000313" key="2">
    <source>
        <dbReference type="EMBL" id="OWM78630.1"/>
    </source>
</evidence>
<evidence type="ECO:0008006" key="4">
    <source>
        <dbReference type="Google" id="ProtNLM"/>
    </source>
</evidence>
<feature type="compositionally biased region" description="Basic and acidic residues" evidence="1">
    <location>
        <begin position="183"/>
        <end position="199"/>
    </location>
</feature>
<dbReference type="Proteomes" id="UP000197138">
    <property type="component" value="Unassembled WGS sequence"/>
</dbReference>
<feature type="compositionally biased region" description="Basic and acidic residues" evidence="1">
    <location>
        <begin position="259"/>
        <end position="278"/>
    </location>
</feature>
<feature type="compositionally biased region" description="Low complexity" evidence="1">
    <location>
        <begin position="108"/>
        <end position="121"/>
    </location>
</feature>
<gene>
    <name evidence="2" type="ORF">CDL15_Pgr002801</name>
</gene>
<organism evidence="2 3">
    <name type="scientific">Punica granatum</name>
    <name type="common">Pomegranate</name>
    <dbReference type="NCBI Taxonomy" id="22663"/>
    <lineage>
        <taxon>Eukaryota</taxon>
        <taxon>Viridiplantae</taxon>
        <taxon>Streptophyta</taxon>
        <taxon>Embryophyta</taxon>
        <taxon>Tracheophyta</taxon>
        <taxon>Spermatophyta</taxon>
        <taxon>Magnoliopsida</taxon>
        <taxon>eudicotyledons</taxon>
        <taxon>Gunneridae</taxon>
        <taxon>Pentapetalae</taxon>
        <taxon>rosids</taxon>
        <taxon>malvids</taxon>
        <taxon>Myrtales</taxon>
        <taxon>Lythraceae</taxon>
        <taxon>Punica</taxon>
    </lineage>
</organism>
<evidence type="ECO:0000313" key="3">
    <source>
        <dbReference type="Proteomes" id="UP000197138"/>
    </source>
</evidence>
<accession>A0A218X1V3</accession>
<feature type="region of interest" description="Disordered" evidence="1">
    <location>
        <begin position="1"/>
        <end position="84"/>
    </location>
</feature>
<feature type="region of interest" description="Disordered" evidence="1">
    <location>
        <begin position="105"/>
        <end position="302"/>
    </location>
</feature>
<sequence length="310" mass="33254">MGCCASKYTGKGGHHRRSPAKPPPPPSLSQKTHLPRPRVTFPPPPEEETVVKEVLSETPLPQRNSPEVRDAGNSRKLRLQDDAPETKILISKLEEAAEIVSEYSEMCSAASGSLSTATTTATDKRDHEVTSGDHREPRWQQRLNADSNRSPAKAQRRRPSAGGVRPPLSRSRSPVRRAQTARPELRSERWRDLSGELRARPRNVGPAGRGGGGGGDSGRSSRSPAPAGRRDSRGGNKPCGKAKRPPVGPESGGGGQPRELGEGKEDMGVGEGKEKVAAEEEDADGATPSEQGNESLIDNPHVSLECFIFL</sequence>
<protein>
    <recommendedName>
        <fullName evidence="4">Serine/arginine repetitive matrix protein 1-like</fullName>
    </recommendedName>
</protein>
<proteinExistence type="predicted"/>
<feature type="compositionally biased region" description="Basic and acidic residues" evidence="1">
    <location>
        <begin position="122"/>
        <end position="139"/>
    </location>
</feature>
<dbReference type="AlphaFoldDB" id="A0A218X1V3"/>
<comment type="caution">
    <text evidence="2">The sequence shown here is derived from an EMBL/GenBank/DDBJ whole genome shotgun (WGS) entry which is preliminary data.</text>
</comment>
<evidence type="ECO:0000256" key="1">
    <source>
        <dbReference type="SAM" id="MobiDB-lite"/>
    </source>
</evidence>